<sequence length="57" mass="5990">MGAEDKIRNAADKAVGKVKEAVGKVTDDEQLAAEGKTDQSKADLKGAAENVKDAFKK</sequence>
<name>A0ABU2CUH0_9MICO</name>
<dbReference type="InterPro" id="IPR008462">
    <property type="entry name" value="CsbD"/>
</dbReference>
<comment type="similarity">
    <text evidence="1">Belongs to the UPF0337 (CsbD) family.</text>
</comment>
<accession>A0ABU2CUH0</accession>
<evidence type="ECO:0000313" key="4">
    <source>
        <dbReference type="EMBL" id="MDR7384973.1"/>
    </source>
</evidence>
<dbReference type="Proteomes" id="UP001183585">
    <property type="component" value="Unassembled WGS sequence"/>
</dbReference>
<feature type="compositionally biased region" description="Basic and acidic residues" evidence="2">
    <location>
        <begin position="35"/>
        <end position="57"/>
    </location>
</feature>
<evidence type="ECO:0000259" key="3">
    <source>
        <dbReference type="Pfam" id="PF05532"/>
    </source>
</evidence>
<evidence type="ECO:0000313" key="5">
    <source>
        <dbReference type="Proteomes" id="UP001183585"/>
    </source>
</evidence>
<feature type="domain" description="CsbD-like" evidence="3">
    <location>
        <begin position="5"/>
        <end position="57"/>
    </location>
</feature>
<dbReference type="Pfam" id="PF05532">
    <property type="entry name" value="CsbD"/>
    <property type="match status" value="1"/>
</dbReference>
<evidence type="ECO:0000256" key="2">
    <source>
        <dbReference type="SAM" id="MobiDB-lite"/>
    </source>
</evidence>
<gene>
    <name evidence="4" type="ORF">J2S48_004488</name>
</gene>
<protein>
    <submittedName>
        <fullName evidence="4">Uncharacterized protein YjbJ (UPF0337 family)</fullName>
    </submittedName>
</protein>
<dbReference type="Gene3D" id="1.10.1470.10">
    <property type="entry name" value="YjbJ"/>
    <property type="match status" value="1"/>
</dbReference>
<dbReference type="InterPro" id="IPR036629">
    <property type="entry name" value="YjbJ_sf"/>
</dbReference>
<reference evidence="4 5" key="1">
    <citation type="submission" date="2023-07" db="EMBL/GenBank/DDBJ databases">
        <title>Sequencing the genomes of 1000 actinobacteria strains.</title>
        <authorList>
            <person name="Klenk H.-P."/>
        </authorList>
    </citation>
    <scope>NUCLEOTIDE SEQUENCE [LARGE SCALE GENOMIC DNA]</scope>
    <source>
        <strain evidence="4 5">DSM 45554</strain>
    </source>
</reference>
<comment type="caution">
    <text evidence="4">The sequence shown here is derived from an EMBL/GenBank/DDBJ whole genome shotgun (WGS) entry which is preliminary data.</text>
</comment>
<dbReference type="RefSeq" id="WP_274993821.1">
    <property type="nucleotide sequence ID" value="NZ_JAJQQP010000005.1"/>
</dbReference>
<dbReference type="EMBL" id="JAVDYE010000001">
    <property type="protein sequence ID" value="MDR7384973.1"/>
    <property type="molecule type" value="Genomic_DNA"/>
</dbReference>
<organism evidence="4 5">
    <name type="scientific">Promicromonospora iranensis</name>
    <dbReference type="NCBI Taxonomy" id="1105144"/>
    <lineage>
        <taxon>Bacteria</taxon>
        <taxon>Bacillati</taxon>
        <taxon>Actinomycetota</taxon>
        <taxon>Actinomycetes</taxon>
        <taxon>Micrococcales</taxon>
        <taxon>Promicromonosporaceae</taxon>
        <taxon>Promicromonospora</taxon>
    </lineage>
</organism>
<feature type="region of interest" description="Disordered" evidence="2">
    <location>
        <begin position="30"/>
        <end position="57"/>
    </location>
</feature>
<proteinExistence type="inferred from homology"/>
<dbReference type="SUPFAM" id="SSF69047">
    <property type="entry name" value="Hypothetical protein YjbJ"/>
    <property type="match status" value="1"/>
</dbReference>
<evidence type="ECO:0000256" key="1">
    <source>
        <dbReference type="ARBA" id="ARBA00009129"/>
    </source>
</evidence>
<keyword evidence="5" id="KW-1185">Reference proteome</keyword>